<protein>
    <submittedName>
        <fullName evidence="2">Uncharacterized protein</fullName>
    </submittedName>
</protein>
<gene>
    <name evidence="2" type="ORF">E2C01_092080</name>
</gene>
<evidence type="ECO:0000313" key="2">
    <source>
        <dbReference type="EMBL" id="MPC96802.1"/>
    </source>
</evidence>
<organism evidence="2 3">
    <name type="scientific">Portunus trituberculatus</name>
    <name type="common">Swimming crab</name>
    <name type="synonym">Neptunus trituberculatus</name>
    <dbReference type="NCBI Taxonomy" id="210409"/>
    <lineage>
        <taxon>Eukaryota</taxon>
        <taxon>Metazoa</taxon>
        <taxon>Ecdysozoa</taxon>
        <taxon>Arthropoda</taxon>
        <taxon>Crustacea</taxon>
        <taxon>Multicrustacea</taxon>
        <taxon>Malacostraca</taxon>
        <taxon>Eumalacostraca</taxon>
        <taxon>Eucarida</taxon>
        <taxon>Decapoda</taxon>
        <taxon>Pleocyemata</taxon>
        <taxon>Brachyura</taxon>
        <taxon>Eubrachyura</taxon>
        <taxon>Portunoidea</taxon>
        <taxon>Portunidae</taxon>
        <taxon>Portuninae</taxon>
        <taxon>Portunus</taxon>
    </lineage>
</organism>
<evidence type="ECO:0000313" key="3">
    <source>
        <dbReference type="Proteomes" id="UP000324222"/>
    </source>
</evidence>
<name>A0A5B7JKN1_PORTR</name>
<dbReference type="AlphaFoldDB" id="A0A5B7JKN1"/>
<proteinExistence type="predicted"/>
<reference evidence="2 3" key="1">
    <citation type="submission" date="2019-05" db="EMBL/GenBank/DDBJ databases">
        <title>Another draft genome of Portunus trituberculatus and its Hox gene families provides insights of decapod evolution.</title>
        <authorList>
            <person name="Jeong J.-H."/>
            <person name="Song I."/>
            <person name="Kim S."/>
            <person name="Choi T."/>
            <person name="Kim D."/>
            <person name="Ryu S."/>
            <person name="Kim W."/>
        </authorList>
    </citation>
    <scope>NUCLEOTIDE SEQUENCE [LARGE SCALE GENOMIC DNA]</scope>
    <source>
        <tissue evidence="2">Muscle</tissue>
    </source>
</reference>
<evidence type="ECO:0000256" key="1">
    <source>
        <dbReference type="SAM" id="MobiDB-lite"/>
    </source>
</evidence>
<keyword evidence="3" id="KW-1185">Reference proteome</keyword>
<comment type="caution">
    <text evidence="2">The sequence shown here is derived from an EMBL/GenBank/DDBJ whole genome shotgun (WGS) entry which is preliminary data.</text>
</comment>
<dbReference type="Proteomes" id="UP000324222">
    <property type="component" value="Unassembled WGS sequence"/>
</dbReference>
<accession>A0A5B7JKN1</accession>
<dbReference type="EMBL" id="VSRR010107424">
    <property type="protein sequence ID" value="MPC96802.1"/>
    <property type="molecule type" value="Genomic_DNA"/>
</dbReference>
<feature type="region of interest" description="Disordered" evidence="1">
    <location>
        <begin position="47"/>
        <end position="71"/>
    </location>
</feature>
<sequence length="110" mass="12624">MRERTARTDKSPVMHSRLSYGTFTARRVACKSHCVVVLKPRRQEGGAGRVVISRNPHSRPAAHWASDSRRDRREAGFKGGYIYRGSAVTDEWVYRFDDECDNKTRLLISL</sequence>